<dbReference type="PANTHER" id="PTHR43633:SF1">
    <property type="entry name" value="ALCOHOL DEHYDROGENASE YQHD"/>
    <property type="match status" value="1"/>
</dbReference>
<dbReference type="KEGG" id="cbac:JI75_08735"/>
<dbReference type="Pfam" id="PF25137">
    <property type="entry name" value="ADH_Fe_C"/>
    <property type="match status" value="1"/>
</dbReference>
<dbReference type="SUPFAM" id="SSF56796">
    <property type="entry name" value="Dehydroquinate synthase-like"/>
    <property type="match status" value="1"/>
</dbReference>
<sequence>MNDFAFYSPTEFHFGRTATDDMGSALSAAGFKRSLVVYGQGSVKRSGVLDQVKGSLTGAGIDLVELGGVRPNPDVSFVREGIGLVRERELDSVVAVGGGSVIDAAKAIAFGVYYEGDVWDIFAKGLPITRALPIATLVTIPAAGSEASASCVISNDEEGRKVGVGGDAFRPRFAFMNPEHTFSLPPYQTAAGVTDMFAHICERYFSGLGTVTVTDGIATSLMRTLIEHGPRVIEDPEDYEARANIMWVGMLAHNDIAGCGRGLKPGGRAGGWESHGLEHEVSAHFVEVTHGAGLAVIMPNWMRYVWPADPDRFLSYARDVFGIEPIDDTPDAIRDAIEIAIDETQEFFMSLGMPSSLSEFGIGEGDIETLIGTLEKTKGARFGAFRPLDMDDSREIYRMSLMPHEPNVWETEEEHEA</sequence>
<gene>
    <name evidence="4" type="ORF">JI75_08735</name>
</gene>
<reference evidence="4 5" key="2">
    <citation type="journal article" date="2015" name="Genome Announc.">
        <title>Complete Genome Sequence of Coriobacteriaceae Strain 68-1-3, a Novel Mucus-Degrading Isolate from the Swine Intestinal Tract.</title>
        <authorList>
            <person name="Looft T."/>
            <person name="Bayles D.O."/>
            <person name="Alt D.P."/>
            <person name="Stanton T.B."/>
        </authorList>
    </citation>
    <scope>NUCLEOTIDE SEQUENCE [LARGE SCALE GENOMIC DNA]</scope>
    <source>
        <strain evidence="4 5">68-1-3</strain>
    </source>
</reference>
<dbReference type="FunFam" id="3.40.50.1970:FF:000003">
    <property type="entry name" value="Alcohol dehydrogenase, iron-containing"/>
    <property type="match status" value="1"/>
</dbReference>
<dbReference type="GO" id="GO:1990362">
    <property type="term" value="F:butanol dehydrogenase (NAD+) activity"/>
    <property type="evidence" value="ECO:0007669"/>
    <property type="project" value="InterPro"/>
</dbReference>
<dbReference type="GO" id="GO:0005829">
    <property type="term" value="C:cytosol"/>
    <property type="evidence" value="ECO:0007669"/>
    <property type="project" value="TreeGrafter"/>
</dbReference>
<evidence type="ECO:0000313" key="5">
    <source>
        <dbReference type="Proteomes" id="UP000031121"/>
    </source>
</evidence>
<feature type="domain" description="Alcohol dehydrogenase iron-type/glycerol dehydrogenase GldA" evidence="2">
    <location>
        <begin position="9"/>
        <end position="178"/>
    </location>
</feature>
<dbReference type="InterPro" id="IPR056798">
    <property type="entry name" value="ADH_Fe_C"/>
</dbReference>
<keyword evidence="5" id="KW-1185">Reference proteome</keyword>
<evidence type="ECO:0000256" key="1">
    <source>
        <dbReference type="ARBA" id="ARBA00023002"/>
    </source>
</evidence>
<evidence type="ECO:0000259" key="2">
    <source>
        <dbReference type="Pfam" id="PF00465"/>
    </source>
</evidence>
<dbReference type="PANTHER" id="PTHR43633">
    <property type="entry name" value="ALCOHOL DEHYDROGENASE YQHD"/>
    <property type="match status" value="1"/>
</dbReference>
<feature type="domain" description="Fe-containing alcohol dehydrogenase-like C-terminal" evidence="3">
    <location>
        <begin position="189"/>
        <end position="399"/>
    </location>
</feature>
<dbReference type="Gene3D" id="3.40.50.1970">
    <property type="match status" value="1"/>
</dbReference>
<dbReference type="GO" id="GO:0008106">
    <property type="term" value="F:alcohol dehydrogenase (NADP+) activity"/>
    <property type="evidence" value="ECO:0007669"/>
    <property type="project" value="TreeGrafter"/>
</dbReference>
<dbReference type="GO" id="GO:0046872">
    <property type="term" value="F:metal ion binding"/>
    <property type="evidence" value="ECO:0007669"/>
    <property type="project" value="InterPro"/>
</dbReference>
<dbReference type="HOGENOM" id="CLU_007207_0_4_11"/>
<organism evidence="4 5">
    <name type="scientific">Berryella intestinalis</name>
    <dbReference type="NCBI Taxonomy" id="1531429"/>
    <lineage>
        <taxon>Bacteria</taxon>
        <taxon>Bacillati</taxon>
        <taxon>Actinomycetota</taxon>
        <taxon>Coriobacteriia</taxon>
        <taxon>Eggerthellales</taxon>
        <taxon>Eggerthellaceae</taxon>
        <taxon>Berryella</taxon>
    </lineage>
</organism>
<proteinExistence type="predicted"/>
<dbReference type="Gene3D" id="1.20.1090.10">
    <property type="entry name" value="Dehydroquinate synthase-like - alpha domain"/>
    <property type="match status" value="1"/>
</dbReference>
<accession>A0A0A8BC29</accession>
<dbReference type="EMBL" id="CP009302">
    <property type="protein sequence ID" value="AJC12722.1"/>
    <property type="molecule type" value="Genomic_DNA"/>
</dbReference>
<reference evidence="5" key="1">
    <citation type="submission" date="2014-08" db="EMBL/GenBank/DDBJ databases">
        <title>Coriobacteriaceae sp. complete genome.</title>
        <authorList>
            <person name="Looft T."/>
            <person name="Bayles D.O."/>
            <person name="Stanton T.B."/>
        </authorList>
    </citation>
    <scope>NUCLEOTIDE SEQUENCE [LARGE SCALE GENOMIC DNA]</scope>
    <source>
        <strain evidence="5">68-1-3</strain>
    </source>
</reference>
<evidence type="ECO:0000259" key="3">
    <source>
        <dbReference type="Pfam" id="PF25137"/>
    </source>
</evidence>
<protein>
    <submittedName>
        <fullName evidence="4">Butanol dehydrogenase</fullName>
    </submittedName>
</protein>
<keyword evidence="1" id="KW-0560">Oxidoreductase</keyword>
<name>A0A0A8BC29_9ACTN</name>
<dbReference type="RefSeq" id="WP_039690154.1">
    <property type="nucleotide sequence ID" value="NZ_CP009302.1"/>
</dbReference>
<dbReference type="Proteomes" id="UP000031121">
    <property type="component" value="Chromosome"/>
</dbReference>
<dbReference type="STRING" id="1531429.JI75_08735"/>
<dbReference type="CDD" id="cd08187">
    <property type="entry name" value="BDH"/>
    <property type="match status" value="1"/>
</dbReference>
<dbReference type="InterPro" id="IPR001670">
    <property type="entry name" value="ADH_Fe/GldA"/>
</dbReference>
<dbReference type="GO" id="GO:1990002">
    <property type="term" value="F:methylglyoxal reductase (NADPH) (acetol producing) activity"/>
    <property type="evidence" value="ECO:0007669"/>
    <property type="project" value="TreeGrafter"/>
</dbReference>
<dbReference type="InterPro" id="IPR044731">
    <property type="entry name" value="BDH-like"/>
</dbReference>
<dbReference type="OrthoDB" id="323926at2"/>
<dbReference type="Pfam" id="PF00465">
    <property type="entry name" value="Fe-ADH"/>
    <property type="match status" value="1"/>
</dbReference>
<dbReference type="AlphaFoldDB" id="A0A0A8BC29"/>
<evidence type="ECO:0000313" key="4">
    <source>
        <dbReference type="EMBL" id="AJC12722.1"/>
    </source>
</evidence>